<keyword evidence="1" id="KW-0812">Transmembrane</keyword>
<protein>
    <submittedName>
        <fullName evidence="2">Uncharacterized protein</fullName>
    </submittedName>
</protein>
<keyword evidence="1" id="KW-0472">Membrane</keyword>
<reference evidence="2 3" key="1">
    <citation type="submission" date="2019-12" db="EMBL/GenBank/DDBJ databases">
        <title>Draft genome sequences Bradyrhizobium cajani AMBPC1010, Bradyrhizobium pachyrhizi AMBPC1040 and Bradyrhizobium yuanmingense ALSPC3051, three plant growth promoting strains isolated from nodules of Cajanus cajan L. in Dominican Republic.</title>
        <authorList>
            <person name="Flores-Felix J.D."/>
            <person name="Araujo J."/>
            <person name="Diaz-Alcantara C."/>
            <person name="Gonzalez-Andres F."/>
            <person name="Velazquez E."/>
        </authorList>
    </citation>
    <scope>NUCLEOTIDE SEQUENCE [LARGE SCALE GENOMIC DNA]</scope>
    <source>
        <strain evidence="2 3">1010</strain>
    </source>
</reference>
<proteinExistence type="predicted"/>
<accession>A0A844T7F0</accession>
<organism evidence="2 3">
    <name type="scientific">Bradyrhizobium cajani</name>
    <dbReference type="NCBI Taxonomy" id="1928661"/>
    <lineage>
        <taxon>Bacteria</taxon>
        <taxon>Pseudomonadati</taxon>
        <taxon>Pseudomonadota</taxon>
        <taxon>Alphaproteobacteria</taxon>
        <taxon>Hyphomicrobiales</taxon>
        <taxon>Nitrobacteraceae</taxon>
        <taxon>Bradyrhizobium</taxon>
    </lineage>
</organism>
<keyword evidence="1" id="KW-1133">Transmembrane helix</keyword>
<dbReference type="Proteomes" id="UP000449969">
    <property type="component" value="Unassembled WGS sequence"/>
</dbReference>
<keyword evidence="3" id="KW-1185">Reference proteome</keyword>
<evidence type="ECO:0000313" key="3">
    <source>
        <dbReference type="Proteomes" id="UP000449969"/>
    </source>
</evidence>
<feature type="transmembrane region" description="Helical" evidence="1">
    <location>
        <begin position="84"/>
        <end position="101"/>
    </location>
</feature>
<dbReference type="AlphaFoldDB" id="A0A844T7F0"/>
<sequence length="204" mass="21908">MTRASMMSGSDGKSHHLRWRVALLALVAVPFLPELVILLTSLFAGLLGCRPSGDTACPFGPSAAEIIRRALEAAFLVGSRFGDGLAAIWLASCCWLITLGWRRLWSRLLLAFAVSLTCAFVPYFGPMLSISHLVNPKCSPNEGSVGDCLVYGGDVGDIAHAVVRLGWRILEGAPIAIGIFVLYLIIATAIELRARRSAAPRPLH</sequence>
<gene>
    <name evidence="2" type="ORF">GPL20_17850</name>
</gene>
<feature type="transmembrane region" description="Helical" evidence="1">
    <location>
        <begin position="108"/>
        <end position="125"/>
    </location>
</feature>
<evidence type="ECO:0000313" key="2">
    <source>
        <dbReference type="EMBL" id="MVT74877.1"/>
    </source>
</evidence>
<name>A0A844T7F0_9BRAD</name>
<dbReference type="RefSeq" id="WP_157330816.1">
    <property type="nucleotide sequence ID" value="NZ_JANADL010000024.1"/>
</dbReference>
<feature type="transmembrane region" description="Helical" evidence="1">
    <location>
        <begin position="173"/>
        <end position="192"/>
    </location>
</feature>
<dbReference type="OrthoDB" id="8221310at2"/>
<evidence type="ECO:0000256" key="1">
    <source>
        <dbReference type="SAM" id="Phobius"/>
    </source>
</evidence>
<dbReference type="EMBL" id="WQNE01000013">
    <property type="protein sequence ID" value="MVT74877.1"/>
    <property type="molecule type" value="Genomic_DNA"/>
</dbReference>
<comment type="caution">
    <text evidence="2">The sequence shown here is derived from an EMBL/GenBank/DDBJ whole genome shotgun (WGS) entry which is preliminary data.</text>
</comment>
<feature type="transmembrane region" description="Helical" evidence="1">
    <location>
        <begin position="21"/>
        <end position="44"/>
    </location>
</feature>